<evidence type="ECO:0000313" key="1">
    <source>
        <dbReference type="EMBL" id="OMJ10827.1"/>
    </source>
</evidence>
<gene>
    <name evidence="1" type="ORF">AYI69_g10088</name>
</gene>
<protein>
    <submittedName>
        <fullName evidence="1">Uncharacterized protein</fullName>
    </submittedName>
</protein>
<accession>A0A1R1X864</accession>
<name>A0A1R1X864_9FUNG</name>
<organism evidence="1 2">
    <name type="scientific">Smittium culicis</name>
    <dbReference type="NCBI Taxonomy" id="133412"/>
    <lineage>
        <taxon>Eukaryota</taxon>
        <taxon>Fungi</taxon>
        <taxon>Fungi incertae sedis</taxon>
        <taxon>Zoopagomycota</taxon>
        <taxon>Kickxellomycotina</taxon>
        <taxon>Harpellomycetes</taxon>
        <taxon>Harpellales</taxon>
        <taxon>Legeriomycetaceae</taxon>
        <taxon>Smittium</taxon>
    </lineage>
</organism>
<keyword evidence="2" id="KW-1185">Reference proteome</keyword>
<dbReference type="AlphaFoldDB" id="A0A1R1X864"/>
<dbReference type="OrthoDB" id="26184at2759"/>
<proteinExistence type="predicted"/>
<evidence type="ECO:0000313" key="2">
    <source>
        <dbReference type="Proteomes" id="UP000187429"/>
    </source>
</evidence>
<comment type="caution">
    <text evidence="1">The sequence shown here is derived from an EMBL/GenBank/DDBJ whole genome shotgun (WGS) entry which is preliminary data.</text>
</comment>
<sequence>MATFQPRQFDFFKKNSLENLPNILQEINQNNESAILEVWNLAALPLNFIKSEIISPERILIRKVPITRPNNSPFP</sequence>
<feature type="non-terminal residue" evidence="1">
    <location>
        <position position="75"/>
    </location>
</feature>
<reference evidence="2" key="1">
    <citation type="submission" date="2017-01" db="EMBL/GenBank/DDBJ databases">
        <authorList>
            <person name="Wang Y."/>
            <person name="White M."/>
            <person name="Kvist S."/>
            <person name="Moncalvo J.-M."/>
        </authorList>
    </citation>
    <scope>NUCLEOTIDE SEQUENCE [LARGE SCALE GENOMIC DNA]</scope>
    <source>
        <strain evidence="2">ID-206-W2</strain>
    </source>
</reference>
<dbReference type="EMBL" id="LSSM01006408">
    <property type="protein sequence ID" value="OMJ10827.1"/>
    <property type="molecule type" value="Genomic_DNA"/>
</dbReference>
<dbReference type="Proteomes" id="UP000187429">
    <property type="component" value="Unassembled WGS sequence"/>
</dbReference>